<comment type="caution">
    <text evidence="1">The sequence shown here is derived from an EMBL/GenBank/DDBJ whole genome shotgun (WGS) entry which is preliminary data.</text>
</comment>
<name>A0A821ZRJ9_9BILA</name>
<feature type="non-terminal residue" evidence="1">
    <location>
        <position position="1"/>
    </location>
</feature>
<reference evidence="1" key="1">
    <citation type="submission" date="2021-02" db="EMBL/GenBank/DDBJ databases">
        <authorList>
            <person name="Nowell W R."/>
        </authorList>
    </citation>
    <scope>NUCLEOTIDE SEQUENCE</scope>
</reference>
<protein>
    <submittedName>
        <fullName evidence="1">Uncharacterized protein</fullName>
    </submittedName>
</protein>
<keyword evidence="3" id="KW-1185">Reference proteome</keyword>
<accession>A0A821ZRJ9</accession>
<proteinExistence type="predicted"/>
<evidence type="ECO:0000313" key="2">
    <source>
        <dbReference type="EMBL" id="CAF5128221.1"/>
    </source>
</evidence>
<dbReference type="AlphaFoldDB" id="A0A821ZRJ9"/>
<dbReference type="EMBL" id="CAJOBP010105971">
    <property type="protein sequence ID" value="CAF4989176.1"/>
    <property type="molecule type" value="Genomic_DNA"/>
</dbReference>
<dbReference type="EMBL" id="CAJOBR010083383">
    <property type="protein sequence ID" value="CAF5128221.1"/>
    <property type="molecule type" value="Genomic_DNA"/>
</dbReference>
<dbReference type="Proteomes" id="UP000663873">
    <property type="component" value="Unassembled WGS sequence"/>
</dbReference>
<dbReference type="Proteomes" id="UP000663848">
    <property type="component" value="Unassembled WGS sequence"/>
</dbReference>
<evidence type="ECO:0000313" key="3">
    <source>
        <dbReference type="Proteomes" id="UP000663873"/>
    </source>
</evidence>
<gene>
    <name evidence="2" type="ORF">QYT958_LOCUS46559</name>
    <name evidence="1" type="ORF">UJA718_LOCUS49732</name>
</gene>
<sequence>WDSGPILLRKIREIDDTDGTLNLSHTLSNNNFSRISQANMPGSFTL</sequence>
<organism evidence="1 3">
    <name type="scientific">Rotaria socialis</name>
    <dbReference type="NCBI Taxonomy" id="392032"/>
    <lineage>
        <taxon>Eukaryota</taxon>
        <taxon>Metazoa</taxon>
        <taxon>Spiralia</taxon>
        <taxon>Gnathifera</taxon>
        <taxon>Rotifera</taxon>
        <taxon>Eurotatoria</taxon>
        <taxon>Bdelloidea</taxon>
        <taxon>Philodinida</taxon>
        <taxon>Philodinidae</taxon>
        <taxon>Rotaria</taxon>
    </lineage>
</organism>
<evidence type="ECO:0000313" key="1">
    <source>
        <dbReference type="EMBL" id="CAF4989176.1"/>
    </source>
</evidence>